<proteinExistence type="predicted"/>
<comment type="caution">
    <text evidence="1">The sequence shown here is derived from an EMBL/GenBank/DDBJ whole genome shotgun (WGS) entry which is preliminary data.</text>
</comment>
<evidence type="ECO:0000313" key="1">
    <source>
        <dbReference type="EMBL" id="PRQ07965.1"/>
    </source>
</evidence>
<organism evidence="1 2">
    <name type="scientific">Enhygromyxa salina</name>
    <dbReference type="NCBI Taxonomy" id="215803"/>
    <lineage>
        <taxon>Bacteria</taxon>
        <taxon>Pseudomonadati</taxon>
        <taxon>Myxococcota</taxon>
        <taxon>Polyangia</taxon>
        <taxon>Nannocystales</taxon>
        <taxon>Nannocystaceae</taxon>
        <taxon>Enhygromyxa</taxon>
    </lineage>
</organism>
<dbReference type="InterPro" id="IPR029024">
    <property type="entry name" value="TerB-like"/>
</dbReference>
<accession>A0A2S9YS83</accession>
<dbReference type="AlphaFoldDB" id="A0A2S9YS83"/>
<sequence>MLRLLAAVGWADGEFAGDEAEAIERLIAAAELDPSERETARTWLTAPVELGEIDIEGLSENQRLATYQAAVRIALIDGHVPDAEREFLDRVRDVLGLDPERALEIEAEMPRHD</sequence>
<dbReference type="CDD" id="cd07177">
    <property type="entry name" value="terB_like"/>
    <property type="match status" value="1"/>
</dbReference>
<dbReference type="Gene3D" id="1.10.3680.10">
    <property type="entry name" value="TerB-like"/>
    <property type="match status" value="1"/>
</dbReference>
<protein>
    <submittedName>
        <fullName evidence="1">Tellurite resistance protein TerB</fullName>
    </submittedName>
</protein>
<evidence type="ECO:0000313" key="2">
    <source>
        <dbReference type="Proteomes" id="UP000238823"/>
    </source>
</evidence>
<dbReference type="EMBL" id="PVNL01000047">
    <property type="protein sequence ID" value="PRQ07965.1"/>
    <property type="molecule type" value="Genomic_DNA"/>
</dbReference>
<dbReference type="SUPFAM" id="SSF158682">
    <property type="entry name" value="TerB-like"/>
    <property type="match status" value="1"/>
</dbReference>
<reference evidence="1 2" key="1">
    <citation type="submission" date="2018-03" db="EMBL/GenBank/DDBJ databases">
        <title>Draft Genome Sequences of the Obligatory Marine Myxobacteria Enhygromyxa salina SWB007.</title>
        <authorList>
            <person name="Poehlein A."/>
            <person name="Moghaddam J.A."/>
            <person name="Harms H."/>
            <person name="Alanjari M."/>
            <person name="Koenig G.M."/>
            <person name="Daniel R."/>
            <person name="Schaeberle T.F."/>
        </authorList>
    </citation>
    <scope>NUCLEOTIDE SEQUENCE [LARGE SCALE GENOMIC DNA]</scope>
    <source>
        <strain evidence="1 2">SWB007</strain>
    </source>
</reference>
<gene>
    <name evidence="1" type="ORF">ENSA7_24040</name>
</gene>
<dbReference type="Proteomes" id="UP000238823">
    <property type="component" value="Unassembled WGS sequence"/>
</dbReference>
<name>A0A2S9YS83_9BACT</name>
<dbReference type="Pfam" id="PF04391">
    <property type="entry name" value="DUF533"/>
    <property type="match status" value="1"/>
</dbReference>
<dbReference type="InterPro" id="IPR007486">
    <property type="entry name" value="YebE"/>
</dbReference>